<gene>
    <name evidence="2" type="ORF">CC80DRAFT_487641</name>
</gene>
<accession>A0A6A5UB19</accession>
<keyword evidence="3" id="KW-1185">Reference proteome</keyword>
<evidence type="ECO:0000313" key="3">
    <source>
        <dbReference type="Proteomes" id="UP000800035"/>
    </source>
</evidence>
<reference evidence="2" key="1">
    <citation type="journal article" date="2020" name="Stud. Mycol.">
        <title>101 Dothideomycetes genomes: a test case for predicting lifestyles and emergence of pathogens.</title>
        <authorList>
            <person name="Haridas S."/>
            <person name="Albert R."/>
            <person name="Binder M."/>
            <person name="Bloem J."/>
            <person name="Labutti K."/>
            <person name="Salamov A."/>
            <person name="Andreopoulos B."/>
            <person name="Baker S."/>
            <person name="Barry K."/>
            <person name="Bills G."/>
            <person name="Bluhm B."/>
            <person name="Cannon C."/>
            <person name="Castanera R."/>
            <person name="Culley D."/>
            <person name="Daum C."/>
            <person name="Ezra D."/>
            <person name="Gonzalez J."/>
            <person name="Henrissat B."/>
            <person name="Kuo A."/>
            <person name="Liang C."/>
            <person name="Lipzen A."/>
            <person name="Lutzoni F."/>
            <person name="Magnuson J."/>
            <person name="Mondo S."/>
            <person name="Nolan M."/>
            <person name="Ohm R."/>
            <person name="Pangilinan J."/>
            <person name="Park H.-J."/>
            <person name="Ramirez L."/>
            <person name="Alfaro M."/>
            <person name="Sun H."/>
            <person name="Tritt A."/>
            <person name="Yoshinaga Y."/>
            <person name="Zwiers L.-H."/>
            <person name="Turgeon B."/>
            <person name="Goodwin S."/>
            <person name="Spatafora J."/>
            <person name="Crous P."/>
            <person name="Grigoriev I."/>
        </authorList>
    </citation>
    <scope>NUCLEOTIDE SEQUENCE</scope>
    <source>
        <strain evidence="2">CBS 675.92</strain>
    </source>
</reference>
<feature type="region of interest" description="Disordered" evidence="1">
    <location>
        <begin position="117"/>
        <end position="221"/>
    </location>
</feature>
<proteinExistence type="predicted"/>
<organism evidence="2 3">
    <name type="scientific">Byssothecium circinans</name>
    <dbReference type="NCBI Taxonomy" id="147558"/>
    <lineage>
        <taxon>Eukaryota</taxon>
        <taxon>Fungi</taxon>
        <taxon>Dikarya</taxon>
        <taxon>Ascomycota</taxon>
        <taxon>Pezizomycotina</taxon>
        <taxon>Dothideomycetes</taxon>
        <taxon>Pleosporomycetidae</taxon>
        <taxon>Pleosporales</taxon>
        <taxon>Massarineae</taxon>
        <taxon>Massarinaceae</taxon>
        <taxon>Byssothecium</taxon>
    </lineage>
</organism>
<evidence type="ECO:0000313" key="2">
    <source>
        <dbReference type="EMBL" id="KAF1962101.1"/>
    </source>
</evidence>
<sequence>MVHHTVDPWDARRYFTDVKHFDDFDDFEHEEEEGMPIPMPMPKMMCTFVDGPLDKLVCNEPGSLGEPVYSGKREGQSVTRMPDGTVVKVGGYYGYAEDPDFMTYNDVWVYPRVAKKGADGDEGRKAKEEEKKTSSPRQKQKSNSTPTPSPPSLPPTATAQPTSPRSEPSPSSATCAPSPRTKPWPPAASRPSTCSSSGPGRWTSWRPRAVRAASGTTRPSTRKAGFCGFRGLWLSMNGRGRRGRCLGRMGGSRGCTLRGRRLGSWM</sequence>
<dbReference type="Proteomes" id="UP000800035">
    <property type="component" value="Unassembled WGS sequence"/>
</dbReference>
<feature type="compositionally biased region" description="Basic and acidic residues" evidence="1">
    <location>
        <begin position="117"/>
        <end position="133"/>
    </location>
</feature>
<dbReference type="AlphaFoldDB" id="A0A6A5UB19"/>
<protein>
    <submittedName>
        <fullName evidence="2">Uncharacterized protein</fullName>
    </submittedName>
</protein>
<dbReference type="EMBL" id="ML976979">
    <property type="protein sequence ID" value="KAF1962101.1"/>
    <property type="molecule type" value="Genomic_DNA"/>
</dbReference>
<feature type="compositionally biased region" description="Low complexity" evidence="1">
    <location>
        <begin position="155"/>
        <end position="179"/>
    </location>
</feature>
<evidence type="ECO:0000256" key="1">
    <source>
        <dbReference type="SAM" id="MobiDB-lite"/>
    </source>
</evidence>
<name>A0A6A5UB19_9PLEO</name>